<dbReference type="PANTHER" id="PTHR47894">
    <property type="entry name" value="HTH-TYPE TRANSCRIPTIONAL REGULATOR GADX"/>
    <property type="match status" value="1"/>
</dbReference>
<dbReference type="Proteomes" id="UP000003704">
    <property type="component" value="Unassembled WGS sequence"/>
</dbReference>
<dbReference type="GO" id="GO:0005829">
    <property type="term" value="C:cytosol"/>
    <property type="evidence" value="ECO:0007669"/>
    <property type="project" value="TreeGrafter"/>
</dbReference>
<name>I8I3E4_9GAMM</name>
<dbReference type="AlphaFoldDB" id="I8I3E4"/>
<protein>
    <recommendedName>
        <fullName evidence="4">HTH araC/xylS-type domain-containing protein</fullName>
    </recommendedName>
</protein>
<dbReference type="Pfam" id="PF12833">
    <property type="entry name" value="HTH_18"/>
    <property type="match status" value="1"/>
</dbReference>
<dbReference type="InterPro" id="IPR020449">
    <property type="entry name" value="Tscrpt_reg_AraC-type_HTH"/>
</dbReference>
<dbReference type="Pfam" id="PF12625">
    <property type="entry name" value="Arabinose_bd"/>
    <property type="match status" value="1"/>
</dbReference>
<organism evidence="5 6">
    <name type="scientific">Hydrocarboniphaga effusa AP103</name>
    <dbReference type="NCBI Taxonomy" id="1172194"/>
    <lineage>
        <taxon>Bacteria</taxon>
        <taxon>Pseudomonadati</taxon>
        <taxon>Pseudomonadota</taxon>
        <taxon>Gammaproteobacteria</taxon>
        <taxon>Nevskiales</taxon>
        <taxon>Nevskiaceae</taxon>
        <taxon>Hydrocarboniphaga</taxon>
    </lineage>
</organism>
<dbReference type="PANTHER" id="PTHR47894:SF1">
    <property type="entry name" value="HTH-TYPE TRANSCRIPTIONAL REGULATOR VQSM"/>
    <property type="match status" value="1"/>
</dbReference>
<evidence type="ECO:0000256" key="3">
    <source>
        <dbReference type="ARBA" id="ARBA00023163"/>
    </source>
</evidence>
<keyword evidence="1" id="KW-0805">Transcription regulation</keyword>
<dbReference type="OrthoDB" id="5582699at2"/>
<dbReference type="PROSITE" id="PS01124">
    <property type="entry name" value="HTH_ARAC_FAMILY_2"/>
    <property type="match status" value="1"/>
</dbReference>
<dbReference type="SUPFAM" id="SSF46689">
    <property type="entry name" value="Homeodomain-like"/>
    <property type="match status" value="1"/>
</dbReference>
<dbReference type="GO" id="GO:0003700">
    <property type="term" value="F:DNA-binding transcription factor activity"/>
    <property type="evidence" value="ECO:0007669"/>
    <property type="project" value="InterPro"/>
</dbReference>
<evidence type="ECO:0000256" key="1">
    <source>
        <dbReference type="ARBA" id="ARBA00023015"/>
    </source>
</evidence>
<feature type="domain" description="HTH araC/xylS-type" evidence="4">
    <location>
        <begin position="238"/>
        <end position="336"/>
    </location>
</feature>
<reference evidence="5 6" key="1">
    <citation type="journal article" date="2012" name="J. Bacteriol.">
        <title>Genome Sequence of n-Alkane-Degrading Hydrocarboniphaga effusa Strain AP103T (ATCC BAA-332T).</title>
        <authorList>
            <person name="Chang H.K."/>
            <person name="Zylstra G.J."/>
            <person name="Chae J.C."/>
        </authorList>
    </citation>
    <scope>NUCLEOTIDE SEQUENCE [LARGE SCALE GENOMIC DNA]</scope>
    <source>
        <strain evidence="5 6">AP103</strain>
    </source>
</reference>
<dbReference type="GO" id="GO:0000976">
    <property type="term" value="F:transcription cis-regulatory region binding"/>
    <property type="evidence" value="ECO:0007669"/>
    <property type="project" value="TreeGrafter"/>
</dbReference>
<dbReference type="EMBL" id="AKGD01000001">
    <property type="protein sequence ID" value="EIT70526.1"/>
    <property type="molecule type" value="Genomic_DNA"/>
</dbReference>
<dbReference type="InterPro" id="IPR032687">
    <property type="entry name" value="AraC-type_N"/>
</dbReference>
<dbReference type="PRINTS" id="PR00032">
    <property type="entry name" value="HTHARAC"/>
</dbReference>
<gene>
    <name evidence="5" type="ORF">WQQ_06630</name>
</gene>
<dbReference type="Gene3D" id="1.10.10.60">
    <property type="entry name" value="Homeodomain-like"/>
    <property type="match status" value="1"/>
</dbReference>
<evidence type="ECO:0000256" key="2">
    <source>
        <dbReference type="ARBA" id="ARBA00023125"/>
    </source>
</evidence>
<dbReference type="RefSeq" id="WP_007183619.1">
    <property type="nucleotide sequence ID" value="NZ_AKGD01000001.1"/>
</dbReference>
<comment type="caution">
    <text evidence="5">The sequence shown here is derived from an EMBL/GenBank/DDBJ whole genome shotgun (WGS) entry which is preliminary data.</text>
</comment>
<accession>I8I3E4</accession>
<sequence>MNGIAAAQASTLGSWVKALQRCLDAAGFDSEPLLRSADLSVQDLDEPNLRLPIANVDRFWKRAVETTRDPLLGLRAASHITLTSSHALGFAVGASRTLREAFERIARYGAVVSDAVECEMLAQGGEYHFVIRRHDGLDLAHESIDMMVALYVRFCRSHLGREFSPLRIELRRPVPEGRVGYERILRTPLSYGRAQDRIVFDRRSLEQRLDGGNPELARLTDAIVQKMLLSVGRGCIRERVRAVLTQRLEHGEPTQKDVARMLNMCVRTLQRRLAGDGTGYKELLDATRRELALHHLRESGGNISKVTYRVGFSSSSSFTRAFRRWTGSSPTSWRAREQRDQASRG</sequence>
<dbReference type="STRING" id="1172194.WQQ_06630"/>
<keyword evidence="3" id="KW-0804">Transcription</keyword>
<dbReference type="SMART" id="SM00342">
    <property type="entry name" value="HTH_ARAC"/>
    <property type="match status" value="1"/>
</dbReference>
<dbReference type="InterPro" id="IPR009057">
    <property type="entry name" value="Homeodomain-like_sf"/>
</dbReference>
<evidence type="ECO:0000259" key="4">
    <source>
        <dbReference type="PROSITE" id="PS01124"/>
    </source>
</evidence>
<dbReference type="InterPro" id="IPR018060">
    <property type="entry name" value="HTH_AraC"/>
</dbReference>
<evidence type="ECO:0000313" key="6">
    <source>
        <dbReference type="Proteomes" id="UP000003704"/>
    </source>
</evidence>
<dbReference type="PATRIC" id="fig|1172194.4.peg.631"/>
<keyword evidence="6" id="KW-1185">Reference proteome</keyword>
<keyword evidence="2" id="KW-0238">DNA-binding</keyword>
<evidence type="ECO:0000313" key="5">
    <source>
        <dbReference type="EMBL" id="EIT70526.1"/>
    </source>
</evidence>
<proteinExistence type="predicted"/>